<name>A0A938XR19_9FIRM</name>
<dbReference type="NCBIfam" id="TIGR00553">
    <property type="entry name" value="pabB"/>
    <property type="match status" value="1"/>
</dbReference>
<dbReference type="Pfam" id="PF00425">
    <property type="entry name" value="Chorismate_bind"/>
    <property type="match status" value="1"/>
</dbReference>
<dbReference type="GO" id="GO:0046820">
    <property type="term" value="F:4-amino-4-deoxychorismate synthase activity"/>
    <property type="evidence" value="ECO:0007669"/>
    <property type="project" value="UniProtKB-EC"/>
</dbReference>
<evidence type="ECO:0000259" key="4">
    <source>
        <dbReference type="Pfam" id="PF04715"/>
    </source>
</evidence>
<dbReference type="InterPro" id="IPR006805">
    <property type="entry name" value="Anth_synth_I_N"/>
</dbReference>
<dbReference type="SUPFAM" id="SSF56322">
    <property type="entry name" value="ADC synthase"/>
    <property type="match status" value="1"/>
</dbReference>
<dbReference type="EMBL" id="JAFBDQ010000001">
    <property type="protein sequence ID" value="MBM7555184.1"/>
    <property type="molecule type" value="Genomic_DNA"/>
</dbReference>
<dbReference type="PRINTS" id="PR00095">
    <property type="entry name" value="ANTSNTHASEI"/>
</dbReference>
<sequence length="451" mass="51481">MIEKIATSLSAFELYTIFKEQEYSFILDSNLNNNLGRYSFVSAQPFEVLKYDLDNERPLAKLRTKLDQYAVENTSDLPFIGGAVGYLSYDLCHCIEELPRRAKKDVVVPDLYMGLYDWVLVIDHGQDEVYFASPNLDLNKENNIKEKVIGKIRLAEKNEFFNQVPENEIKCSNLKANFTRQQYLSAIKKIQHYIETGYIYQVNLSQKIKGEINCSGYQLYKRLREISPAPFAAFLEFPEIEILSNSPERFIKVRDNLIETRPIKGTRPRGKTEQEDEKMRQELLASEKDKAELLMIVDLERNDLAKVSKVGSVEVPQLYELEEYANVHHLVATIKSELEVDKDVIDLIEATFPGGSITGAPKIRAMEIIDELESTQRNIYTGSIGYLGFDGSLDLNIAIRTIVKQNKQINFNVGGGITWNSNPESEYQETLDKAQAIMKAVNGDYAGENFF</sequence>
<dbReference type="Proteomes" id="UP000774000">
    <property type="component" value="Unassembled WGS sequence"/>
</dbReference>
<evidence type="ECO:0000313" key="6">
    <source>
        <dbReference type="Proteomes" id="UP000774000"/>
    </source>
</evidence>
<evidence type="ECO:0000256" key="2">
    <source>
        <dbReference type="ARBA" id="ARBA00022679"/>
    </source>
</evidence>
<dbReference type="InterPro" id="IPR005801">
    <property type="entry name" value="ADC_synthase"/>
</dbReference>
<gene>
    <name evidence="5" type="ORF">JOC47_000008</name>
</gene>
<protein>
    <recommendedName>
        <fullName evidence="1">aminodeoxychorismate synthase</fullName>
        <ecNumber evidence="1">2.6.1.85</ecNumber>
    </recommendedName>
</protein>
<evidence type="ECO:0000256" key="1">
    <source>
        <dbReference type="ARBA" id="ARBA00013139"/>
    </source>
</evidence>
<reference evidence="5" key="1">
    <citation type="submission" date="2021-01" db="EMBL/GenBank/DDBJ databases">
        <title>Genomic Encyclopedia of Type Strains, Phase IV (KMG-IV): sequencing the most valuable type-strain genomes for metagenomic binning, comparative biology and taxonomic classification.</title>
        <authorList>
            <person name="Goeker M."/>
        </authorList>
    </citation>
    <scope>NUCLEOTIDE SEQUENCE</scope>
    <source>
        <strain evidence="5">DSM 23230</strain>
    </source>
</reference>
<dbReference type="PANTHER" id="PTHR11236">
    <property type="entry name" value="AMINOBENZOATE/ANTHRANILATE SYNTHASE"/>
    <property type="match status" value="1"/>
</dbReference>
<keyword evidence="6" id="KW-1185">Reference proteome</keyword>
<proteinExistence type="predicted"/>
<feature type="domain" description="Chorismate-utilising enzyme C-terminal" evidence="3">
    <location>
        <begin position="180"/>
        <end position="433"/>
    </location>
</feature>
<dbReference type="GO" id="GO:0009396">
    <property type="term" value="P:folic acid-containing compound biosynthetic process"/>
    <property type="evidence" value="ECO:0007669"/>
    <property type="project" value="InterPro"/>
</dbReference>
<dbReference type="GO" id="GO:0000162">
    <property type="term" value="P:L-tryptophan biosynthetic process"/>
    <property type="evidence" value="ECO:0007669"/>
    <property type="project" value="TreeGrafter"/>
</dbReference>
<dbReference type="InterPro" id="IPR015890">
    <property type="entry name" value="Chorismate_C"/>
</dbReference>
<feature type="domain" description="Anthranilate synthase component I N-terminal" evidence="4">
    <location>
        <begin position="11"/>
        <end position="130"/>
    </location>
</feature>
<organism evidence="5 6">
    <name type="scientific">Halanaerobacter jeridensis</name>
    <dbReference type="NCBI Taxonomy" id="706427"/>
    <lineage>
        <taxon>Bacteria</taxon>
        <taxon>Bacillati</taxon>
        <taxon>Bacillota</taxon>
        <taxon>Clostridia</taxon>
        <taxon>Halanaerobiales</taxon>
        <taxon>Halobacteroidaceae</taxon>
        <taxon>Halanaerobacter</taxon>
    </lineage>
</organism>
<keyword evidence="2 5" id="KW-0808">Transferase</keyword>
<dbReference type="InterPro" id="IPR005802">
    <property type="entry name" value="ADC_synth_comp_1"/>
</dbReference>
<dbReference type="PANTHER" id="PTHR11236:SF50">
    <property type="entry name" value="AMINODEOXYCHORISMATE SYNTHASE COMPONENT 1"/>
    <property type="match status" value="1"/>
</dbReference>
<accession>A0A938XR19</accession>
<evidence type="ECO:0000259" key="3">
    <source>
        <dbReference type="Pfam" id="PF00425"/>
    </source>
</evidence>
<dbReference type="RefSeq" id="WP_204699917.1">
    <property type="nucleotide sequence ID" value="NZ_JAFBDQ010000001.1"/>
</dbReference>
<evidence type="ECO:0000313" key="5">
    <source>
        <dbReference type="EMBL" id="MBM7555184.1"/>
    </source>
</evidence>
<dbReference type="Pfam" id="PF04715">
    <property type="entry name" value="Anth_synt_I_N"/>
    <property type="match status" value="1"/>
</dbReference>
<comment type="caution">
    <text evidence="5">The sequence shown here is derived from an EMBL/GenBank/DDBJ whole genome shotgun (WGS) entry which is preliminary data.</text>
</comment>
<dbReference type="InterPro" id="IPR019999">
    <property type="entry name" value="Anth_synth_I-like"/>
</dbReference>
<dbReference type="Gene3D" id="3.60.120.10">
    <property type="entry name" value="Anthranilate synthase"/>
    <property type="match status" value="1"/>
</dbReference>
<keyword evidence="5" id="KW-0032">Aminotransferase</keyword>
<dbReference type="AlphaFoldDB" id="A0A938XR19"/>
<dbReference type="EC" id="2.6.1.85" evidence="1"/>